<dbReference type="Pfam" id="PF16297">
    <property type="entry name" value="DUF4939"/>
    <property type="match status" value="1"/>
</dbReference>
<dbReference type="InterPro" id="IPR001878">
    <property type="entry name" value="Znf_CCHC"/>
</dbReference>
<dbReference type="EMBL" id="JANPWB010000016">
    <property type="protein sequence ID" value="KAJ1079946.1"/>
    <property type="molecule type" value="Genomic_DNA"/>
</dbReference>
<dbReference type="AlphaFoldDB" id="A0AAV7KLL1"/>
<dbReference type="SUPFAM" id="SSF57756">
    <property type="entry name" value="Retrovirus zinc finger-like domains"/>
    <property type="match status" value="1"/>
</dbReference>
<feature type="region of interest" description="Disordered" evidence="2">
    <location>
        <begin position="162"/>
        <end position="186"/>
    </location>
</feature>
<dbReference type="InterPro" id="IPR032549">
    <property type="entry name" value="DUF4939"/>
</dbReference>
<evidence type="ECO:0000313" key="5">
    <source>
        <dbReference type="Proteomes" id="UP001066276"/>
    </source>
</evidence>
<accession>A0AAV7KLL1</accession>
<dbReference type="Proteomes" id="UP001066276">
    <property type="component" value="Chromosome 12"/>
</dbReference>
<keyword evidence="1" id="KW-0479">Metal-binding</keyword>
<reference evidence="4" key="1">
    <citation type="journal article" date="2022" name="bioRxiv">
        <title>Sequencing and chromosome-scale assembly of the giantPleurodeles waltlgenome.</title>
        <authorList>
            <person name="Brown T."/>
            <person name="Elewa A."/>
            <person name="Iarovenko S."/>
            <person name="Subramanian E."/>
            <person name="Araus A.J."/>
            <person name="Petzold A."/>
            <person name="Susuki M."/>
            <person name="Suzuki K.-i.T."/>
            <person name="Hayashi T."/>
            <person name="Toyoda A."/>
            <person name="Oliveira C."/>
            <person name="Osipova E."/>
            <person name="Leigh N.D."/>
            <person name="Simon A."/>
            <person name="Yun M.H."/>
        </authorList>
    </citation>
    <scope>NUCLEOTIDE SEQUENCE</scope>
    <source>
        <strain evidence="4">20211129_DDA</strain>
        <tissue evidence="4">Liver</tissue>
    </source>
</reference>
<keyword evidence="1" id="KW-0862">Zinc</keyword>
<feature type="domain" description="CCHC-type" evidence="3">
    <location>
        <begin position="466"/>
        <end position="480"/>
    </location>
</feature>
<protein>
    <recommendedName>
        <fullName evidence="3">CCHC-type domain-containing protein</fullName>
    </recommendedName>
</protein>
<feature type="region of interest" description="Disordered" evidence="2">
    <location>
        <begin position="407"/>
        <end position="460"/>
    </location>
</feature>
<keyword evidence="5" id="KW-1185">Reference proteome</keyword>
<dbReference type="InterPro" id="IPR036875">
    <property type="entry name" value="Znf_CCHC_sf"/>
</dbReference>
<feature type="compositionally biased region" description="Basic residues" evidence="2">
    <location>
        <begin position="162"/>
        <end position="173"/>
    </location>
</feature>
<evidence type="ECO:0000256" key="1">
    <source>
        <dbReference type="PROSITE-ProRule" id="PRU00047"/>
    </source>
</evidence>
<evidence type="ECO:0000256" key="2">
    <source>
        <dbReference type="SAM" id="MobiDB-lite"/>
    </source>
</evidence>
<dbReference type="Gene3D" id="4.10.60.10">
    <property type="entry name" value="Zinc finger, CCHC-type"/>
    <property type="match status" value="1"/>
</dbReference>
<organism evidence="4 5">
    <name type="scientific">Pleurodeles waltl</name>
    <name type="common">Iberian ribbed newt</name>
    <dbReference type="NCBI Taxonomy" id="8319"/>
    <lineage>
        <taxon>Eukaryota</taxon>
        <taxon>Metazoa</taxon>
        <taxon>Chordata</taxon>
        <taxon>Craniata</taxon>
        <taxon>Vertebrata</taxon>
        <taxon>Euteleostomi</taxon>
        <taxon>Amphibia</taxon>
        <taxon>Batrachia</taxon>
        <taxon>Caudata</taxon>
        <taxon>Salamandroidea</taxon>
        <taxon>Salamandridae</taxon>
        <taxon>Pleurodelinae</taxon>
        <taxon>Pleurodeles</taxon>
    </lineage>
</organism>
<evidence type="ECO:0000259" key="3">
    <source>
        <dbReference type="PROSITE" id="PS50158"/>
    </source>
</evidence>
<dbReference type="PROSITE" id="PS50158">
    <property type="entry name" value="ZF_CCHC"/>
    <property type="match status" value="1"/>
</dbReference>
<dbReference type="GO" id="GO:0003676">
    <property type="term" value="F:nucleic acid binding"/>
    <property type="evidence" value="ECO:0007669"/>
    <property type="project" value="InterPro"/>
</dbReference>
<dbReference type="PANTHER" id="PTHR15503:SF22">
    <property type="entry name" value="TRANSPOSON TY3-I GAG POLYPROTEIN"/>
    <property type="match status" value="1"/>
</dbReference>
<comment type="caution">
    <text evidence="4">The sequence shown here is derived from an EMBL/GenBank/DDBJ whole genome shotgun (WGS) entry which is preliminary data.</text>
</comment>
<dbReference type="InterPro" id="IPR032567">
    <property type="entry name" value="RTL1-rel"/>
</dbReference>
<dbReference type="PANTHER" id="PTHR15503">
    <property type="entry name" value="LDOC1 RELATED"/>
    <property type="match status" value="1"/>
</dbReference>
<proteinExistence type="predicted"/>
<feature type="compositionally biased region" description="Basic and acidic residues" evidence="2">
    <location>
        <begin position="426"/>
        <end position="439"/>
    </location>
</feature>
<gene>
    <name evidence="4" type="ORF">NDU88_000169</name>
</gene>
<sequence length="495" mass="55581">MVAFISCGARDILVLEGAVVVMGVSRRTARREPSVRHKPRVRLGPRFASLRRGAPRAFLAPCEAPGLTRGLALRSPSVLLGSPDPSYLFGDSSSFFSVFLSFGNPLRIFWEVFSSSSEGVFSLWRYFLTVTVCPWRFLAYSTVATRKSRPFLGQSRTLKIHASRSANSRRKQHVSRDRLQRQTIPTSSNTMEDTVVAAADPDQALLTTIQQQAQELQQLRSENAALRQALAFRSGDVPTLSASTHRFSGEPTKLREFLDSLTVYFAFRPTQFSHDRTKVGYLISALSGPALAWATPMVSSNDPVLSDYSAFVNRFKLMFSRPGLEASAEEALCDIHQGSQEVLQYITRFRQLAAETTWVERTLVTLFRRGLKEEIKDELVHSTRVEDLRGLMDQALSIEYRLQERRAEKRKSRGSFQPSTSRVFPHRSEEPRPPVRDTEGEPMQVDTTRGPLSPSEREERRKKGLCLYCGSAGHILRTCPVRPSRPSGNAASRPL</sequence>
<name>A0AAV7KLL1_PLEWA</name>
<keyword evidence="1" id="KW-0863">Zinc-finger</keyword>
<evidence type="ECO:0000313" key="4">
    <source>
        <dbReference type="EMBL" id="KAJ1079946.1"/>
    </source>
</evidence>
<dbReference type="GO" id="GO:0008270">
    <property type="term" value="F:zinc ion binding"/>
    <property type="evidence" value="ECO:0007669"/>
    <property type="project" value="UniProtKB-KW"/>
</dbReference>